<keyword evidence="3" id="KW-0238">DNA-binding</keyword>
<dbReference type="InterPro" id="IPR009072">
    <property type="entry name" value="Histone-fold"/>
</dbReference>
<dbReference type="CDD" id="cd22919">
    <property type="entry name" value="HFD_CENP-S"/>
    <property type="match status" value="1"/>
</dbReference>
<proteinExistence type="inferred from homology"/>
<feature type="region of interest" description="Disordered" evidence="5">
    <location>
        <begin position="96"/>
        <end position="137"/>
    </location>
</feature>
<protein>
    <recommendedName>
        <fullName evidence="8">Apoptosis-inducing TAF9-like domain 1 family protein</fullName>
    </recommendedName>
</protein>
<dbReference type="SUPFAM" id="SSF47113">
    <property type="entry name" value="Histone-fold"/>
    <property type="match status" value="1"/>
</dbReference>
<evidence type="ECO:0000313" key="6">
    <source>
        <dbReference type="EMBL" id="KAF2190818.1"/>
    </source>
</evidence>
<reference evidence="6" key="1">
    <citation type="journal article" date="2020" name="Stud. Mycol.">
        <title>101 Dothideomycetes genomes: a test case for predicting lifestyles and emergence of pathogens.</title>
        <authorList>
            <person name="Haridas S."/>
            <person name="Albert R."/>
            <person name="Binder M."/>
            <person name="Bloem J."/>
            <person name="Labutti K."/>
            <person name="Salamov A."/>
            <person name="Andreopoulos B."/>
            <person name="Baker S."/>
            <person name="Barry K."/>
            <person name="Bills G."/>
            <person name="Bluhm B."/>
            <person name="Cannon C."/>
            <person name="Castanera R."/>
            <person name="Culley D."/>
            <person name="Daum C."/>
            <person name="Ezra D."/>
            <person name="Gonzalez J."/>
            <person name="Henrissat B."/>
            <person name="Kuo A."/>
            <person name="Liang C."/>
            <person name="Lipzen A."/>
            <person name="Lutzoni F."/>
            <person name="Magnuson J."/>
            <person name="Mondo S."/>
            <person name="Nolan M."/>
            <person name="Ohm R."/>
            <person name="Pangilinan J."/>
            <person name="Park H.-J."/>
            <person name="Ramirez L."/>
            <person name="Alfaro M."/>
            <person name="Sun H."/>
            <person name="Tritt A."/>
            <person name="Yoshinaga Y."/>
            <person name="Zwiers L.-H."/>
            <person name="Turgeon B."/>
            <person name="Goodwin S."/>
            <person name="Spatafora J."/>
            <person name="Crous P."/>
            <person name="Grigoriev I."/>
        </authorList>
    </citation>
    <scope>NUCLEOTIDE SEQUENCE</scope>
    <source>
        <strain evidence="6">CBS 207.26</strain>
    </source>
</reference>
<evidence type="ECO:0000256" key="5">
    <source>
        <dbReference type="SAM" id="MobiDB-lite"/>
    </source>
</evidence>
<dbReference type="Pfam" id="PF15630">
    <property type="entry name" value="CENP-S"/>
    <property type="match status" value="1"/>
</dbReference>
<keyword evidence="4" id="KW-0234">DNA repair</keyword>
<keyword evidence="7" id="KW-1185">Reference proteome</keyword>
<dbReference type="GO" id="GO:0046982">
    <property type="term" value="F:protein heterodimerization activity"/>
    <property type="evidence" value="ECO:0007669"/>
    <property type="project" value="InterPro"/>
</dbReference>
<dbReference type="GO" id="GO:0006281">
    <property type="term" value="P:DNA repair"/>
    <property type="evidence" value="ECO:0007669"/>
    <property type="project" value="UniProtKB-KW"/>
</dbReference>
<organism evidence="6 7">
    <name type="scientific">Zopfia rhizophila CBS 207.26</name>
    <dbReference type="NCBI Taxonomy" id="1314779"/>
    <lineage>
        <taxon>Eukaryota</taxon>
        <taxon>Fungi</taxon>
        <taxon>Dikarya</taxon>
        <taxon>Ascomycota</taxon>
        <taxon>Pezizomycotina</taxon>
        <taxon>Dothideomycetes</taxon>
        <taxon>Dothideomycetes incertae sedis</taxon>
        <taxon>Zopfiaceae</taxon>
        <taxon>Zopfia</taxon>
    </lineage>
</organism>
<evidence type="ECO:0000256" key="1">
    <source>
        <dbReference type="ARBA" id="ARBA00006612"/>
    </source>
</evidence>
<keyword evidence="2" id="KW-0227">DNA damage</keyword>
<comment type="similarity">
    <text evidence="1">Belongs to the TAF9 family. CENP-S/MHF1 subfamily.</text>
</comment>
<dbReference type="PANTHER" id="PTHR22980:SF0">
    <property type="entry name" value="CENTROMERE PROTEIN S"/>
    <property type="match status" value="1"/>
</dbReference>
<sequence>MASTDPALEREERLKSSLWYTIGQFVDEECLQQNLNATPQFIGALTELVYTQITNTSRDLETFAKHAGRRVINTDDVMLLSRRNEGLETVLKQALDEMKTKEGRSGAGAEAEEKKKKKKRGRPSGMGVGKGKGKTKT</sequence>
<dbReference type="GO" id="GO:0071821">
    <property type="term" value="C:FANCM-MHF complex"/>
    <property type="evidence" value="ECO:0007669"/>
    <property type="project" value="InterPro"/>
</dbReference>
<accession>A0A6A6EJB1</accession>
<dbReference type="Gene3D" id="1.10.20.10">
    <property type="entry name" value="Histone, subunit A"/>
    <property type="match status" value="1"/>
</dbReference>
<evidence type="ECO:0008006" key="8">
    <source>
        <dbReference type="Google" id="ProtNLM"/>
    </source>
</evidence>
<name>A0A6A6EJB1_9PEZI</name>
<dbReference type="GO" id="GO:0031297">
    <property type="term" value="P:replication fork processing"/>
    <property type="evidence" value="ECO:0007669"/>
    <property type="project" value="TreeGrafter"/>
</dbReference>
<dbReference type="GO" id="GO:0000712">
    <property type="term" value="P:resolution of meiotic recombination intermediates"/>
    <property type="evidence" value="ECO:0007669"/>
    <property type="project" value="TreeGrafter"/>
</dbReference>
<dbReference type="EMBL" id="ML994618">
    <property type="protein sequence ID" value="KAF2190818.1"/>
    <property type="molecule type" value="Genomic_DNA"/>
</dbReference>
<gene>
    <name evidence="6" type="ORF">K469DRAFT_721722</name>
</gene>
<dbReference type="GO" id="GO:0003682">
    <property type="term" value="F:chromatin binding"/>
    <property type="evidence" value="ECO:0007669"/>
    <property type="project" value="TreeGrafter"/>
</dbReference>
<dbReference type="InterPro" id="IPR029003">
    <property type="entry name" value="CENP-S/Mhf1"/>
</dbReference>
<evidence type="ECO:0000256" key="2">
    <source>
        <dbReference type="ARBA" id="ARBA00022763"/>
    </source>
</evidence>
<dbReference type="Proteomes" id="UP000800200">
    <property type="component" value="Unassembled WGS sequence"/>
</dbReference>
<evidence type="ECO:0000256" key="4">
    <source>
        <dbReference type="ARBA" id="ARBA00023204"/>
    </source>
</evidence>
<evidence type="ECO:0000256" key="3">
    <source>
        <dbReference type="ARBA" id="ARBA00023125"/>
    </source>
</evidence>
<dbReference type="GO" id="GO:0003677">
    <property type="term" value="F:DNA binding"/>
    <property type="evidence" value="ECO:0007669"/>
    <property type="project" value="UniProtKB-KW"/>
</dbReference>
<dbReference type="OrthoDB" id="1872155at2759"/>
<dbReference type="PANTHER" id="PTHR22980">
    <property type="entry name" value="CORTISTATIN"/>
    <property type="match status" value="1"/>
</dbReference>
<dbReference type="AlphaFoldDB" id="A0A6A6EJB1"/>
<evidence type="ECO:0000313" key="7">
    <source>
        <dbReference type="Proteomes" id="UP000800200"/>
    </source>
</evidence>